<sequence>MYARLIRHTNTSLLRPRIFFNFSTSNYSSNSQDHKSNERLIKSEAKKDENESSNTPKPSCDRTELTVSGNTDQISQTTTAYDKDKVYPDQEIEDMKEKNHQDSLDLSAANRQISHTSKDSSLP</sequence>
<organism evidence="1 2">
    <name type="scientific">Racocetra persica</name>
    <dbReference type="NCBI Taxonomy" id="160502"/>
    <lineage>
        <taxon>Eukaryota</taxon>
        <taxon>Fungi</taxon>
        <taxon>Fungi incertae sedis</taxon>
        <taxon>Mucoromycota</taxon>
        <taxon>Glomeromycotina</taxon>
        <taxon>Glomeromycetes</taxon>
        <taxon>Diversisporales</taxon>
        <taxon>Gigasporaceae</taxon>
        <taxon>Racocetra</taxon>
    </lineage>
</organism>
<protein>
    <submittedName>
        <fullName evidence="1">34216_t:CDS:1</fullName>
    </submittedName>
</protein>
<keyword evidence="2" id="KW-1185">Reference proteome</keyword>
<proteinExistence type="predicted"/>
<dbReference type="EMBL" id="CAJVQC010012770">
    <property type="protein sequence ID" value="CAG8641790.1"/>
    <property type="molecule type" value="Genomic_DNA"/>
</dbReference>
<dbReference type="Proteomes" id="UP000789920">
    <property type="component" value="Unassembled WGS sequence"/>
</dbReference>
<evidence type="ECO:0000313" key="2">
    <source>
        <dbReference type="Proteomes" id="UP000789920"/>
    </source>
</evidence>
<evidence type="ECO:0000313" key="1">
    <source>
        <dbReference type="EMBL" id="CAG8641790.1"/>
    </source>
</evidence>
<feature type="non-terminal residue" evidence="1">
    <location>
        <position position="123"/>
    </location>
</feature>
<name>A0ACA9N8L7_9GLOM</name>
<comment type="caution">
    <text evidence="1">The sequence shown here is derived from an EMBL/GenBank/DDBJ whole genome shotgun (WGS) entry which is preliminary data.</text>
</comment>
<gene>
    <name evidence="1" type="ORF">RPERSI_LOCUS7514</name>
</gene>
<accession>A0ACA9N8L7</accession>
<reference evidence="1" key="1">
    <citation type="submission" date="2021-06" db="EMBL/GenBank/DDBJ databases">
        <authorList>
            <person name="Kallberg Y."/>
            <person name="Tangrot J."/>
            <person name="Rosling A."/>
        </authorList>
    </citation>
    <scope>NUCLEOTIDE SEQUENCE</scope>
    <source>
        <strain evidence="1">MA461A</strain>
    </source>
</reference>